<protein>
    <recommendedName>
        <fullName evidence="3">Terpene synthase N-terminal domain-containing protein</fullName>
    </recommendedName>
</protein>
<name>A0A822XRD8_NELNU</name>
<keyword evidence="2" id="KW-0460">Magnesium</keyword>
<dbReference type="InterPro" id="IPR008930">
    <property type="entry name" value="Terpenoid_cyclase/PrenylTrfase"/>
</dbReference>
<evidence type="ECO:0000256" key="1">
    <source>
        <dbReference type="ARBA" id="ARBA00001946"/>
    </source>
</evidence>
<dbReference type="GO" id="GO:0016114">
    <property type="term" value="P:terpenoid biosynthetic process"/>
    <property type="evidence" value="ECO:0007669"/>
    <property type="project" value="InterPro"/>
</dbReference>
<gene>
    <name evidence="4" type="ORF">HUJ06_024453</name>
</gene>
<sequence length="398" mass="46205">MVMEAKSCIHELIKTIKEEMFPSSVDIYNLISPSAYDTAWLIMIPDPQRPDRPMFQDCLNWILSNQNDQGFWGDYNNHDAPRIDCLPATLACVVALCRWNVGINNVHRGMTFIHANGEKLITELRDHYPRWFAIIFPAMVELARATQLEVIFDDGLERVVEDVFSERQRILETEGLVDQLTYLPLMSYLEALPPSYDINEELILKHLSEDGSIFQSPSATAFAFMATGDERCKLYLESLVRRCGKQGIEELIKLCIVNQLEHMGLAEYYLEEIEDILAHAYRSYMDEGPQDMVVKALPIQIYKDSLVFRLLRMHGYMLLPGRLCWFLNREDVLVHIEENYEYFLDAMFNVYKATDVMFLGENELEEPRIDGHIASLLSLSIPQQNTDRSMMKLEFKQY</sequence>
<evidence type="ECO:0000313" key="4">
    <source>
        <dbReference type="EMBL" id="DAD22990.1"/>
    </source>
</evidence>
<keyword evidence="5" id="KW-1185">Reference proteome</keyword>
<dbReference type="Pfam" id="PF01397">
    <property type="entry name" value="Terpene_synth"/>
    <property type="match status" value="1"/>
</dbReference>
<dbReference type="GO" id="GO:0010333">
    <property type="term" value="F:terpene synthase activity"/>
    <property type="evidence" value="ECO:0007669"/>
    <property type="project" value="InterPro"/>
</dbReference>
<evidence type="ECO:0000256" key="2">
    <source>
        <dbReference type="ARBA" id="ARBA00022842"/>
    </source>
</evidence>
<dbReference type="AlphaFoldDB" id="A0A822XRD8"/>
<feature type="domain" description="Terpene synthase N-terminal" evidence="3">
    <location>
        <begin position="209"/>
        <end position="366"/>
    </location>
</feature>
<reference evidence="4 5" key="1">
    <citation type="journal article" date="2020" name="Mol. Biol. Evol.">
        <title>Distinct Expression and Methylation Patterns for Genes with Different Fates following a Single Whole-Genome Duplication in Flowering Plants.</title>
        <authorList>
            <person name="Shi T."/>
            <person name="Rahmani R.S."/>
            <person name="Gugger P.F."/>
            <person name="Wang M."/>
            <person name="Li H."/>
            <person name="Zhang Y."/>
            <person name="Li Z."/>
            <person name="Wang Q."/>
            <person name="Van de Peer Y."/>
            <person name="Marchal K."/>
            <person name="Chen J."/>
        </authorList>
    </citation>
    <scope>NUCLEOTIDE SEQUENCE [LARGE SCALE GENOMIC DNA]</scope>
    <source>
        <tissue evidence="4">Leaf</tissue>
    </source>
</reference>
<dbReference type="PANTHER" id="PTHR31739:SF25">
    <property type="entry name" value="(E,E)-GERANYLLINALOOL SYNTHASE"/>
    <property type="match status" value="1"/>
</dbReference>
<dbReference type="SUPFAM" id="SSF48239">
    <property type="entry name" value="Terpenoid cyclases/Protein prenyltransferases"/>
    <property type="match status" value="2"/>
</dbReference>
<dbReference type="InterPro" id="IPR001906">
    <property type="entry name" value="Terpene_synth_N"/>
</dbReference>
<dbReference type="EMBL" id="DUZY01000001">
    <property type="protein sequence ID" value="DAD22990.1"/>
    <property type="molecule type" value="Genomic_DNA"/>
</dbReference>
<dbReference type="PANTHER" id="PTHR31739">
    <property type="entry name" value="ENT-COPALYL DIPHOSPHATE SYNTHASE, CHLOROPLASTIC"/>
    <property type="match status" value="1"/>
</dbReference>
<evidence type="ECO:0000313" key="5">
    <source>
        <dbReference type="Proteomes" id="UP000607653"/>
    </source>
</evidence>
<accession>A0A822XRD8</accession>
<dbReference type="SFLD" id="SFLDG01014">
    <property type="entry name" value="Terpene_Cyclase_Like_1_N-term"/>
    <property type="match status" value="1"/>
</dbReference>
<proteinExistence type="predicted"/>
<comment type="caution">
    <text evidence="4">The sequence shown here is derived from an EMBL/GenBank/DDBJ whole genome shotgun (WGS) entry which is preliminary data.</text>
</comment>
<dbReference type="Gene3D" id="1.50.10.160">
    <property type="match status" value="1"/>
</dbReference>
<evidence type="ECO:0000259" key="3">
    <source>
        <dbReference type="Pfam" id="PF01397"/>
    </source>
</evidence>
<dbReference type="Gene3D" id="1.50.10.130">
    <property type="entry name" value="Terpene synthase, N-terminal domain"/>
    <property type="match status" value="1"/>
</dbReference>
<dbReference type="InterPro" id="IPR050148">
    <property type="entry name" value="Terpene_synthase-like"/>
</dbReference>
<dbReference type="Proteomes" id="UP000607653">
    <property type="component" value="Unassembled WGS sequence"/>
</dbReference>
<comment type="cofactor">
    <cofactor evidence="1">
        <name>Mg(2+)</name>
        <dbReference type="ChEBI" id="CHEBI:18420"/>
    </cofactor>
</comment>
<organism evidence="4 5">
    <name type="scientific">Nelumbo nucifera</name>
    <name type="common">Sacred lotus</name>
    <dbReference type="NCBI Taxonomy" id="4432"/>
    <lineage>
        <taxon>Eukaryota</taxon>
        <taxon>Viridiplantae</taxon>
        <taxon>Streptophyta</taxon>
        <taxon>Embryophyta</taxon>
        <taxon>Tracheophyta</taxon>
        <taxon>Spermatophyta</taxon>
        <taxon>Magnoliopsida</taxon>
        <taxon>Proteales</taxon>
        <taxon>Nelumbonaceae</taxon>
        <taxon>Nelumbo</taxon>
    </lineage>
</organism>
<dbReference type="InterPro" id="IPR036965">
    <property type="entry name" value="Terpene_synth_N_sf"/>
</dbReference>